<dbReference type="SUPFAM" id="SSF56796">
    <property type="entry name" value="Dehydroquinate synthase-like"/>
    <property type="match status" value="1"/>
</dbReference>
<dbReference type="CDD" id="cd08191">
    <property type="entry name" value="Fe-ADH-like"/>
    <property type="match status" value="1"/>
</dbReference>
<protein>
    <submittedName>
        <fullName evidence="6">Long-chain-alcohol dehydrogenase 1</fullName>
        <ecNumber evidence="6">1.1.1.192</ecNumber>
    </submittedName>
</protein>
<dbReference type="OrthoDB" id="9815791at2"/>
<dbReference type="Gene3D" id="3.40.50.1970">
    <property type="match status" value="1"/>
</dbReference>
<dbReference type="GO" id="GO:0046872">
    <property type="term" value="F:metal ion binding"/>
    <property type="evidence" value="ECO:0007669"/>
    <property type="project" value="InterPro"/>
</dbReference>
<dbReference type="Pfam" id="PF00465">
    <property type="entry name" value="Fe-ADH"/>
    <property type="match status" value="1"/>
</dbReference>
<dbReference type="RefSeq" id="WP_088918678.1">
    <property type="nucleotide sequence ID" value="NZ_CP018632.1"/>
</dbReference>
<name>A0A2Z2NQL2_9GAMM</name>
<comment type="cofactor">
    <cofactor evidence="1">
        <name>Fe cation</name>
        <dbReference type="ChEBI" id="CHEBI:24875"/>
    </cofactor>
</comment>
<dbReference type="InterPro" id="IPR039697">
    <property type="entry name" value="Alcohol_dehydrogenase_Fe"/>
</dbReference>
<dbReference type="Pfam" id="PF25137">
    <property type="entry name" value="ADH_Fe_C"/>
    <property type="match status" value="1"/>
</dbReference>
<dbReference type="Gene3D" id="1.20.1090.10">
    <property type="entry name" value="Dehydroquinate synthase-like - alpha domain"/>
    <property type="match status" value="1"/>
</dbReference>
<accession>A0A2Z2NQL2</accession>
<sequence>MNYHLGVTRAPSSILFGVGQRHALGRVARQHGTKTLVCTDERFADSEEMRDALASLKDAGVEVKVFSSTLPELPIESIMACAQTHANSKADSVIGVGGGSCLDMAKFVALLLTHKGGLSDYYGEFKVPGPVIPVIAVPTTSGTGSEVTPVAVVADNSRDLKVGVSSPFLIPHSAICDPELTLSCPTSLTAVAGADALTHAIEAFTAVAHEPTPSISGERVFVGKNILSDYYALNAIREISASLANAVREGSDLEARTRLMLGALFAGLAFGSAGTAAAHAIQYPIGAITNTPHGLGVATLMPYVMRFNLASRQNAFAEVARAMGADSGSTQALANDAIDRVTMLFSEIKIPVTLAELGVPADRLEWVATQSMSAARLINNNPELLDHAGVSKIIAAAFAGA</sequence>
<evidence type="ECO:0000259" key="5">
    <source>
        <dbReference type="Pfam" id="PF25137"/>
    </source>
</evidence>
<dbReference type="KEGG" id="gai:IMCC3135_17135"/>
<dbReference type="PANTHER" id="PTHR11496:SF102">
    <property type="entry name" value="ALCOHOL DEHYDROGENASE 4"/>
    <property type="match status" value="1"/>
</dbReference>
<gene>
    <name evidence="6" type="primary">adh1</name>
    <name evidence="6" type="ORF">IMCC3135_17135</name>
</gene>
<evidence type="ECO:0000313" key="7">
    <source>
        <dbReference type="Proteomes" id="UP000250079"/>
    </source>
</evidence>
<keyword evidence="7" id="KW-1185">Reference proteome</keyword>
<evidence type="ECO:0000259" key="4">
    <source>
        <dbReference type="Pfam" id="PF00465"/>
    </source>
</evidence>
<evidence type="ECO:0000256" key="2">
    <source>
        <dbReference type="ARBA" id="ARBA00007358"/>
    </source>
</evidence>
<dbReference type="EMBL" id="CP018632">
    <property type="protein sequence ID" value="ASJ73509.1"/>
    <property type="molecule type" value="Genomic_DNA"/>
</dbReference>
<reference evidence="6 7" key="1">
    <citation type="submission" date="2016-12" db="EMBL/GenBank/DDBJ databases">
        <authorList>
            <person name="Song W.-J."/>
            <person name="Kurnit D.M."/>
        </authorList>
    </citation>
    <scope>NUCLEOTIDE SEQUENCE [LARGE SCALE GENOMIC DNA]</scope>
    <source>
        <strain evidence="6 7">IMCC3135</strain>
    </source>
</reference>
<feature type="domain" description="Fe-containing alcohol dehydrogenase-like C-terminal" evidence="5">
    <location>
        <begin position="189"/>
        <end position="398"/>
    </location>
</feature>
<dbReference type="EC" id="1.1.1.192" evidence="6"/>
<evidence type="ECO:0000256" key="1">
    <source>
        <dbReference type="ARBA" id="ARBA00001962"/>
    </source>
</evidence>
<keyword evidence="3 6" id="KW-0560">Oxidoreductase</keyword>
<dbReference type="GO" id="GO:0004022">
    <property type="term" value="F:alcohol dehydrogenase (NAD+) activity"/>
    <property type="evidence" value="ECO:0007669"/>
    <property type="project" value="TreeGrafter"/>
</dbReference>
<dbReference type="InterPro" id="IPR056798">
    <property type="entry name" value="ADH_Fe_C"/>
</dbReference>
<dbReference type="FunFam" id="3.40.50.1970:FF:000003">
    <property type="entry name" value="Alcohol dehydrogenase, iron-containing"/>
    <property type="match status" value="1"/>
</dbReference>
<evidence type="ECO:0000256" key="3">
    <source>
        <dbReference type="ARBA" id="ARBA00023002"/>
    </source>
</evidence>
<dbReference type="InterPro" id="IPR001670">
    <property type="entry name" value="ADH_Fe/GldA"/>
</dbReference>
<proteinExistence type="inferred from homology"/>
<feature type="domain" description="Alcohol dehydrogenase iron-type/glycerol dehydrogenase GldA" evidence="4">
    <location>
        <begin position="11"/>
        <end position="178"/>
    </location>
</feature>
<dbReference type="Proteomes" id="UP000250079">
    <property type="component" value="Chromosome"/>
</dbReference>
<dbReference type="PANTHER" id="PTHR11496">
    <property type="entry name" value="ALCOHOL DEHYDROGENASE"/>
    <property type="match status" value="1"/>
</dbReference>
<dbReference type="AlphaFoldDB" id="A0A2Z2NQL2"/>
<dbReference type="GO" id="GO:0050060">
    <property type="term" value="F:long-chain-alcohol dehydrogenase activity"/>
    <property type="evidence" value="ECO:0007669"/>
    <property type="project" value="UniProtKB-EC"/>
</dbReference>
<evidence type="ECO:0000313" key="6">
    <source>
        <dbReference type="EMBL" id="ASJ73509.1"/>
    </source>
</evidence>
<organism evidence="6 7">
    <name type="scientific">Granulosicoccus antarcticus IMCC3135</name>
    <dbReference type="NCBI Taxonomy" id="1192854"/>
    <lineage>
        <taxon>Bacteria</taxon>
        <taxon>Pseudomonadati</taxon>
        <taxon>Pseudomonadota</taxon>
        <taxon>Gammaproteobacteria</taxon>
        <taxon>Chromatiales</taxon>
        <taxon>Granulosicoccaceae</taxon>
        <taxon>Granulosicoccus</taxon>
    </lineage>
</organism>
<comment type="similarity">
    <text evidence="2">Belongs to the iron-containing alcohol dehydrogenase family.</text>
</comment>